<comment type="caution">
    <text evidence="1">The sequence shown here is derived from an EMBL/GenBank/DDBJ whole genome shotgun (WGS) entry which is preliminary data.</text>
</comment>
<dbReference type="RefSeq" id="WP_165137694.1">
    <property type="nucleotide sequence ID" value="NZ_CP049252.1"/>
</dbReference>
<name>A0A7W6LL11_9HYPH</name>
<evidence type="ECO:0000313" key="1">
    <source>
        <dbReference type="EMBL" id="MBB4146027.1"/>
    </source>
</evidence>
<dbReference type="Proteomes" id="UP000519897">
    <property type="component" value="Unassembled WGS sequence"/>
</dbReference>
<proteinExistence type="predicted"/>
<keyword evidence="2" id="KW-1185">Reference proteome</keyword>
<organism evidence="1 2">
    <name type="scientific">Rhizobium rhizoryzae</name>
    <dbReference type="NCBI Taxonomy" id="451876"/>
    <lineage>
        <taxon>Bacteria</taxon>
        <taxon>Pseudomonadati</taxon>
        <taxon>Pseudomonadota</taxon>
        <taxon>Alphaproteobacteria</taxon>
        <taxon>Hyphomicrobiales</taxon>
        <taxon>Rhizobiaceae</taxon>
        <taxon>Rhizobium/Agrobacterium group</taxon>
        <taxon>Rhizobium</taxon>
    </lineage>
</organism>
<dbReference type="EMBL" id="JACIEC010000016">
    <property type="protein sequence ID" value="MBB4146027.1"/>
    <property type="molecule type" value="Genomic_DNA"/>
</dbReference>
<sequence>MARGVEIYRIAAKACAEQVQKALVETAKAAHQRVMQTDPRPTRFNRTVDGARGVPEERVKPFGVIVYDYPRLDEVVQFALEALFDLSPVLSGEYRNGHQLFVDGYQVRNLADYRGGEVVIMNTVPYARKIELGAMTMRVDNTDQVYAKAADLVRGRFGNQAKISQEWRAASATGGLRANHKNLRYPALTIEER</sequence>
<accession>A0A7W6LL11</accession>
<dbReference type="AlphaFoldDB" id="A0A7W6LL11"/>
<reference evidence="1 2" key="1">
    <citation type="submission" date="2020-08" db="EMBL/GenBank/DDBJ databases">
        <title>Genomic Encyclopedia of Type Strains, Phase IV (KMG-IV): sequencing the most valuable type-strain genomes for metagenomic binning, comparative biology and taxonomic classification.</title>
        <authorList>
            <person name="Goeker M."/>
        </authorList>
    </citation>
    <scope>NUCLEOTIDE SEQUENCE [LARGE SCALE GENOMIC DNA]</scope>
    <source>
        <strain evidence="1 2">DSM 29514</strain>
    </source>
</reference>
<protein>
    <submittedName>
        <fullName evidence="1">Uncharacterized protein</fullName>
    </submittedName>
</protein>
<evidence type="ECO:0000313" key="2">
    <source>
        <dbReference type="Proteomes" id="UP000519897"/>
    </source>
</evidence>
<gene>
    <name evidence="1" type="ORF">GGQ72_004596</name>
</gene>